<organism evidence="1 2">
    <name type="scientific">Coptis chinensis</name>
    <dbReference type="NCBI Taxonomy" id="261450"/>
    <lineage>
        <taxon>Eukaryota</taxon>
        <taxon>Viridiplantae</taxon>
        <taxon>Streptophyta</taxon>
        <taxon>Embryophyta</taxon>
        <taxon>Tracheophyta</taxon>
        <taxon>Spermatophyta</taxon>
        <taxon>Magnoliopsida</taxon>
        <taxon>Ranunculales</taxon>
        <taxon>Ranunculaceae</taxon>
        <taxon>Coptidoideae</taxon>
        <taxon>Coptis</taxon>
    </lineage>
</organism>
<keyword evidence="2" id="KW-1185">Reference proteome</keyword>
<gene>
    <name evidence="1" type="ORF">IFM89_005799</name>
</gene>
<sequence length="139" mass="15291">MAICKYNATVDIRRVSVIKPAAALSVLLYAWHGVVATRKMVYAVTIINIVAQKEITAYQIIEYATSMKNFTYTLALNDFADLTHKEFKASWLGLKIPALHVQASPSSSVSLGGSRNVGKLPSCIDWRKKGAERIAYSLA</sequence>
<comment type="caution">
    <text evidence="1">The sequence shown here is derived from an EMBL/GenBank/DDBJ whole genome shotgun (WGS) entry which is preliminary data.</text>
</comment>
<proteinExistence type="predicted"/>
<accession>A0A835IJZ0</accession>
<dbReference type="EMBL" id="JADFTS010000002">
    <property type="protein sequence ID" value="KAF9619245.1"/>
    <property type="molecule type" value="Genomic_DNA"/>
</dbReference>
<dbReference type="Gene3D" id="3.90.70.10">
    <property type="entry name" value="Cysteine proteinases"/>
    <property type="match status" value="1"/>
</dbReference>
<evidence type="ECO:0000313" key="2">
    <source>
        <dbReference type="Proteomes" id="UP000631114"/>
    </source>
</evidence>
<dbReference type="InterPro" id="IPR038765">
    <property type="entry name" value="Papain-like_cys_pep_sf"/>
</dbReference>
<dbReference type="AlphaFoldDB" id="A0A835IJZ0"/>
<dbReference type="Proteomes" id="UP000631114">
    <property type="component" value="Unassembled WGS sequence"/>
</dbReference>
<reference evidence="1 2" key="1">
    <citation type="submission" date="2020-10" db="EMBL/GenBank/DDBJ databases">
        <title>The Coptis chinensis genome and diversification of protoberbering-type alkaloids.</title>
        <authorList>
            <person name="Wang B."/>
            <person name="Shu S."/>
            <person name="Song C."/>
            <person name="Liu Y."/>
        </authorList>
    </citation>
    <scope>NUCLEOTIDE SEQUENCE [LARGE SCALE GENOMIC DNA]</scope>
    <source>
        <strain evidence="1">HL-2020</strain>
        <tissue evidence="1">Leaf</tissue>
    </source>
</reference>
<evidence type="ECO:0000313" key="1">
    <source>
        <dbReference type="EMBL" id="KAF9619245.1"/>
    </source>
</evidence>
<dbReference type="SUPFAM" id="SSF54001">
    <property type="entry name" value="Cysteine proteinases"/>
    <property type="match status" value="1"/>
</dbReference>
<name>A0A835IJZ0_9MAGN</name>
<protein>
    <submittedName>
        <fullName evidence="1">Uncharacterized protein</fullName>
    </submittedName>
</protein>